<name>B8GE17_METPE</name>
<evidence type="ECO:0000259" key="1">
    <source>
        <dbReference type="Pfam" id="PF13472"/>
    </source>
</evidence>
<accession>B8GE17</accession>
<dbReference type="PANTHER" id="PTHR30383">
    <property type="entry name" value="THIOESTERASE 1/PROTEASE 1/LYSOPHOSPHOLIPASE L1"/>
    <property type="match status" value="1"/>
</dbReference>
<organism evidence="2 3">
    <name type="scientific">Methanosphaerula palustris (strain ATCC BAA-1556 / DSM 19958 / E1-9c)</name>
    <dbReference type="NCBI Taxonomy" id="521011"/>
    <lineage>
        <taxon>Archaea</taxon>
        <taxon>Methanobacteriati</taxon>
        <taxon>Methanobacteriota</taxon>
        <taxon>Stenosarchaea group</taxon>
        <taxon>Methanomicrobia</taxon>
        <taxon>Methanomicrobiales</taxon>
        <taxon>Methanoregulaceae</taxon>
        <taxon>Methanosphaerula</taxon>
    </lineage>
</organism>
<dbReference type="STRING" id="521011.Mpal_2225"/>
<protein>
    <submittedName>
        <fullName evidence="2">Lipolytic protein G-D-S-L family</fullName>
    </submittedName>
</protein>
<keyword evidence="3" id="KW-1185">Reference proteome</keyword>
<dbReference type="Proteomes" id="UP000002457">
    <property type="component" value="Chromosome"/>
</dbReference>
<evidence type="ECO:0000313" key="3">
    <source>
        <dbReference type="Proteomes" id="UP000002457"/>
    </source>
</evidence>
<dbReference type="InterPro" id="IPR013830">
    <property type="entry name" value="SGNH_hydro"/>
</dbReference>
<dbReference type="InterPro" id="IPR036514">
    <property type="entry name" value="SGNH_hydro_sf"/>
</dbReference>
<reference evidence="2 3" key="1">
    <citation type="journal article" date="2015" name="Genome Announc.">
        <title>Complete Genome Sequence of Methanosphaerula palustris E1-9CT, a Hydrogenotrophic Methanogen Isolated from a Minerotrophic Fen Peatland.</title>
        <authorList>
            <person name="Cadillo-Quiroz H."/>
            <person name="Browne P."/>
            <person name="Kyrpides N."/>
            <person name="Woyke T."/>
            <person name="Goodwin L."/>
            <person name="Detter C."/>
            <person name="Yavitt J.B."/>
            <person name="Zinder S.H."/>
        </authorList>
    </citation>
    <scope>NUCLEOTIDE SEQUENCE [LARGE SCALE GENOMIC DNA]</scope>
    <source>
        <strain evidence="3">ATCC BAA-1556 / DSM 19958 / E1-9c</strain>
    </source>
</reference>
<dbReference type="KEGG" id="mpl:Mpal_2225"/>
<dbReference type="Gene3D" id="3.40.50.1110">
    <property type="entry name" value="SGNH hydrolase"/>
    <property type="match status" value="1"/>
</dbReference>
<dbReference type="OrthoDB" id="36243at2157"/>
<dbReference type="HOGENOM" id="CLU_730781_0_0_2"/>
<dbReference type="CDD" id="cd01833">
    <property type="entry name" value="XynB_like"/>
    <property type="match status" value="1"/>
</dbReference>
<dbReference type="EMBL" id="CP001338">
    <property type="protein sequence ID" value="ACL17518.1"/>
    <property type="molecule type" value="Genomic_DNA"/>
</dbReference>
<feature type="domain" description="SGNH hydrolase-type esterase" evidence="1">
    <location>
        <begin position="34"/>
        <end position="225"/>
    </location>
</feature>
<evidence type="ECO:0000313" key="2">
    <source>
        <dbReference type="EMBL" id="ACL17518.1"/>
    </source>
</evidence>
<dbReference type="GeneID" id="25394208"/>
<dbReference type="Pfam" id="PF13472">
    <property type="entry name" value="Lipase_GDSL_2"/>
    <property type="match status" value="1"/>
</dbReference>
<dbReference type="AlphaFoldDB" id="B8GE17"/>
<sequence length="378" mass="39601" precursor="true">MKRTSIGIMILLGSLLFLGVGTTAVSATVHILPLGDSLTKGMTDTPEDANLPSYRYWLYNDLKSAGYDFDFVGSWTEPNFAFSFDQHNEGHGGYTTDGILNGASDDPAQGKLSQWLTGYHADVVLLMIGTNDVLHQVPTDTSVSNIGAIIDTVRARNPNAKFLLASIPPTSISRDNLNALNARIPALASQKSTAQSPVYFVDQYTGYDGVNDNVASSGVHPDKSGEIKLATNWFNALKQVLGGSAVTTTTTVQTTVPVTTAVPVQTVAIQTAAVQTAVTVQPTAVQTVAATATTQSVIASSAFGSSFGLGKNFVLGDTSFAAPAGVTQSSGSSWSSSSWGSFSTVSSGFTGTASSTSLTPPNQMFVRWYPSNFPAGRV</sequence>
<dbReference type="eggNOG" id="arCOG09132">
    <property type="taxonomic scope" value="Archaea"/>
</dbReference>
<dbReference type="RefSeq" id="WP_012618837.1">
    <property type="nucleotide sequence ID" value="NC_011832.1"/>
</dbReference>
<dbReference type="GO" id="GO:0004622">
    <property type="term" value="F:phosphatidylcholine lysophospholipase activity"/>
    <property type="evidence" value="ECO:0007669"/>
    <property type="project" value="TreeGrafter"/>
</dbReference>
<dbReference type="SUPFAM" id="SSF52266">
    <property type="entry name" value="SGNH hydrolase"/>
    <property type="match status" value="1"/>
</dbReference>
<proteinExistence type="predicted"/>
<dbReference type="PANTHER" id="PTHR30383:SF2">
    <property type="entry name" value="CELLULOSE-BINDING PROTEIN"/>
    <property type="match status" value="1"/>
</dbReference>
<gene>
    <name evidence="2" type="ordered locus">Mpal_2225</name>
</gene>
<dbReference type="InterPro" id="IPR051532">
    <property type="entry name" value="Ester_Hydrolysis_Enzymes"/>
</dbReference>